<accession>A0ABW5RBG9</accession>
<dbReference type="Pfam" id="PF13487">
    <property type="entry name" value="HD_5"/>
    <property type="match status" value="1"/>
</dbReference>
<dbReference type="Gene3D" id="1.10.3210.10">
    <property type="entry name" value="Hypothetical protein af1432"/>
    <property type="match status" value="1"/>
</dbReference>
<dbReference type="CDD" id="cd00077">
    <property type="entry name" value="HDc"/>
    <property type="match status" value="1"/>
</dbReference>
<dbReference type="InterPro" id="IPR037522">
    <property type="entry name" value="HD_GYP_dom"/>
</dbReference>
<evidence type="ECO:0000313" key="3">
    <source>
        <dbReference type="EMBL" id="MFD2671427.1"/>
    </source>
</evidence>
<feature type="domain" description="HD-GYP" evidence="2">
    <location>
        <begin position="122"/>
        <end position="317"/>
    </location>
</feature>
<feature type="region of interest" description="Disordered" evidence="1">
    <location>
        <begin position="53"/>
        <end position="74"/>
    </location>
</feature>
<dbReference type="Proteomes" id="UP001597497">
    <property type="component" value="Unassembled WGS sequence"/>
</dbReference>
<proteinExistence type="predicted"/>
<dbReference type="InterPro" id="IPR003607">
    <property type="entry name" value="HD/PDEase_dom"/>
</dbReference>
<evidence type="ECO:0000313" key="4">
    <source>
        <dbReference type="Proteomes" id="UP001597497"/>
    </source>
</evidence>
<organism evidence="3 4">
    <name type="scientific">Marinicrinis sediminis</name>
    <dbReference type="NCBI Taxonomy" id="1652465"/>
    <lineage>
        <taxon>Bacteria</taxon>
        <taxon>Bacillati</taxon>
        <taxon>Bacillota</taxon>
        <taxon>Bacilli</taxon>
        <taxon>Bacillales</taxon>
        <taxon>Paenibacillaceae</taxon>
    </lineage>
</organism>
<protein>
    <submittedName>
        <fullName evidence="3">HD-GYP domain-containing protein</fullName>
        <ecNumber evidence="3">3.1.4.-</ecNumber>
    </submittedName>
</protein>
<sequence>MQVDVFDLREGDQLTSDVFNAHGVHILSKHAILNERDIAKLVQHQIDEVSIYPRSRSSHLSTSPATDDPSSSNKTTIERINAEILPHFDNAVNGMVHLFDQIRSGDAITEQQLEQLVDPLIQSIQKQRDSVSLLLLLNSENDYTYQHCIQVGMISYYIARWLKYEEAEAQLIGNCGFLHDVGKSRISDDILNKPGRLTGEECELVKQHTIFGWELIQKMKGDCPEATVALQHHERSDGSGYPKQLTEEQIHPYAKIVAVADTYSAMISKRAYKEERDMLDVLKELYALSFTNLDPTVIHTFIHHMLPNFIHKRVKLSDDSIGEIIMTNPKDFFRPVIRRDGAFLDLSEQKELEIKQIFM</sequence>
<name>A0ABW5RBG9_9BACL</name>
<dbReference type="SMART" id="SM00471">
    <property type="entry name" value="HDc"/>
    <property type="match status" value="1"/>
</dbReference>
<feature type="compositionally biased region" description="Low complexity" evidence="1">
    <location>
        <begin position="61"/>
        <end position="72"/>
    </location>
</feature>
<comment type="caution">
    <text evidence="3">The sequence shown here is derived from an EMBL/GenBank/DDBJ whole genome shotgun (WGS) entry which is preliminary data.</text>
</comment>
<evidence type="ECO:0000256" key="1">
    <source>
        <dbReference type="SAM" id="MobiDB-lite"/>
    </source>
</evidence>
<dbReference type="SUPFAM" id="SSF109604">
    <property type="entry name" value="HD-domain/PDEase-like"/>
    <property type="match status" value="1"/>
</dbReference>
<reference evidence="4" key="1">
    <citation type="journal article" date="2019" name="Int. J. Syst. Evol. Microbiol.">
        <title>The Global Catalogue of Microorganisms (GCM) 10K type strain sequencing project: providing services to taxonomists for standard genome sequencing and annotation.</title>
        <authorList>
            <consortium name="The Broad Institute Genomics Platform"/>
            <consortium name="The Broad Institute Genome Sequencing Center for Infectious Disease"/>
            <person name="Wu L."/>
            <person name="Ma J."/>
        </authorList>
    </citation>
    <scope>NUCLEOTIDE SEQUENCE [LARGE SCALE GENOMIC DNA]</scope>
    <source>
        <strain evidence="4">KCTC 33676</strain>
    </source>
</reference>
<keyword evidence="4" id="KW-1185">Reference proteome</keyword>
<evidence type="ECO:0000259" key="2">
    <source>
        <dbReference type="PROSITE" id="PS51832"/>
    </source>
</evidence>
<dbReference type="PANTHER" id="PTHR43155:SF2">
    <property type="entry name" value="CYCLIC DI-GMP PHOSPHODIESTERASE PA4108"/>
    <property type="match status" value="1"/>
</dbReference>
<dbReference type="PANTHER" id="PTHR43155">
    <property type="entry name" value="CYCLIC DI-GMP PHOSPHODIESTERASE PA4108-RELATED"/>
    <property type="match status" value="1"/>
</dbReference>
<dbReference type="EMBL" id="JBHUMM010000010">
    <property type="protein sequence ID" value="MFD2671427.1"/>
    <property type="molecule type" value="Genomic_DNA"/>
</dbReference>
<dbReference type="GO" id="GO:0016787">
    <property type="term" value="F:hydrolase activity"/>
    <property type="evidence" value="ECO:0007669"/>
    <property type="project" value="UniProtKB-KW"/>
</dbReference>
<dbReference type="EC" id="3.1.4.-" evidence="3"/>
<dbReference type="InterPro" id="IPR006675">
    <property type="entry name" value="HDIG_dom"/>
</dbReference>
<dbReference type="RefSeq" id="WP_379928889.1">
    <property type="nucleotide sequence ID" value="NZ_JBHUMM010000010.1"/>
</dbReference>
<dbReference type="PROSITE" id="PS51832">
    <property type="entry name" value="HD_GYP"/>
    <property type="match status" value="1"/>
</dbReference>
<dbReference type="NCBIfam" id="TIGR00277">
    <property type="entry name" value="HDIG"/>
    <property type="match status" value="1"/>
</dbReference>
<gene>
    <name evidence="3" type="ORF">ACFSUC_07380</name>
</gene>
<keyword evidence="3" id="KW-0378">Hydrolase</keyword>